<name>A0A2Z7B4H5_9LAMI</name>
<dbReference type="GO" id="GO:0005634">
    <property type="term" value="C:nucleus"/>
    <property type="evidence" value="ECO:0007669"/>
    <property type="project" value="UniProtKB-SubCell"/>
</dbReference>
<dbReference type="Gene3D" id="1.10.10.10">
    <property type="entry name" value="Winged helix-like DNA-binding domain superfamily/Winged helix DNA-binding domain"/>
    <property type="match status" value="1"/>
</dbReference>
<feature type="region of interest" description="Disordered" evidence="14">
    <location>
        <begin position="421"/>
        <end position="444"/>
    </location>
</feature>
<feature type="coiled-coil region" evidence="13">
    <location>
        <begin position="160"/>
        <end position="187"/>
    </location>
</feature>
<dbReference type="PRINTS" id="PR00056">
    <property type="entry name" value="HSFDOMAIN"/>
</dbReference>
<dbReference type="InterPro" id="IPR000232">
    <property type="entry name" value="HSF_DNA-bd"/>
</dbReference>
<evidence type="ECO:0000256" key="12">
    <source>
        <dbReference type="RuleBase" id="RU004020"/>
    </source>
</evidence>
<evidence type="ECO:0000256" key="6">
    <source>
        <dbReference type="ARBA" id="ARBA00023125"/>
    </source>
</evidence>
<keyword evidence="3" id="KW-0597">Phosphoprotein</keyword>
<comment type="subcellular location">
    <subcellularLocation>
        <location evidence="1">Nucleus</location>
    </subcellularLocation>
</comment>
<organism evidence="16 17">
    <name type="scientific">Dorcoceras hygrometricum</name>
    <dbReference type="NCBI Taxonomy" id="472368"/>
    <lineage>
        <taxon>Eukaryota</taxon>
        <taxon>Viridiplantae</taxon>
        <taxon>Streptophyta</taxon>
        <taxon>Embryophyta</taxon>
        <taxon>Tracheophyta</taxon>
        <taxon>Spermatophyta</taxon>
        <taxon>Magnoliopsida</taxon>
        <taxon>eudicotyledons</taxon>
        <taxon>Gunneridae</taxon>
        <taxon>Pentapetalae</taxon>
        <taxon>asterids</taxon>
        <taxon>lamiids</taxon>
        <taxon>Lamiales</taxon>
        <taxon>Gesneriaceae</taxon>
        <taxon>Didymocarpoideae</taxon>
        <taxon>Trichosporeae</taxon>
        <taxon>Loxocarpinae</taxon>
        <taxon>Dorcoceras</taxon>
    </lineage>
</organism>
<dbReference type="FunFam" id="1.10.10.10:FF:000057">
    <property type="entry name" value="Heat shock transcription factor 1"/>
    <property type="match status" value="1"/>
</dbReference>
<comment type="similarity">
    <text evidence="2 12">Belongs to the HSF family.</text>
</comment>
<keyword evidence="7" id="KW-0010">Activator</keyword>
<accession>A0A2Z7B4H5</accession>
<dbReference type="PANTHER" id="PTHR10015">
    <property type="entry name" value="HEAT SHOCK TRANSCRIPTION FACTOR"/>
    <property type="match status" value="1"/>
</dbReference>
<sequence length="444" mass="49592">MEDGTTGGFNLFELPQPLESLQGIQVPPFLSKTFELVDDPSLDAIISWGPNGDSFVVWDPVEFARLILPRNFKHNNFSSFVRQLNTYGFRKIDTDKWEFTNEGFVRGKKHLLKNISRRKSAQSSQLIGTSSVSQNDTSRGVLESEIGLLRRERSLMMMEVVELQKQHKGMIQHLEDVNEKLKGAENRQKQMVAFLAKMFQNPDVLARLRQAKERSSVTSPRTMRKFLKHQQQEIGASDSSLKGQIVKYKSELPDLPKPSVTSAFFDPLLIEQLSHFPFQAEGDSESFGAKHVPLEMETIAQVESAMINELLLPADEPFEVPVLGSIDPLGKGKDTFSTSPQSNPDQNFVTFQKDKGKNISGFSMLGTESSFKQENAWSSGFGDTAGMSSSSSQFWSNPRNFDGGAFGFSDELLAAWDIESLKPGVGSSPNEDDPCEAKYEKKDP</sequence>
<evidence type="ECO:0000256" key="1">
    <source>
        <dbReference type="ARBA" id="ARBA00004123"/>
    </source>
</evidence>
<keyword evidence="13" id="KW-0175">Coiled coil</keyword>
<dbReference type="EMBL" id="KV010132">
    <property type="protein sequence ID" value="KZV28447.1"/>
    <property type="molecule type" value="Genomic_DNA"/>
</dbReference>
<evidence type="ECO:0000256" key="8">
    <source>
        <dbReference type="ARBA" id="ARBA00023163"/>
    </source>
</evidence>
<dbReference type="Pfam" id="PF00447">
    <property type="entry name" value="HSF_DNA-bind"/>
    <property type="match status" value="1"/>
</dbReference>
<gene>
    <name evidence="16" type="ORF">F511_03250</name>
</gene>
<evidence type="ECO:0000313" key="16">
    <source>
        <dbReference type="EMBL" id="KZV28447.1"/>
    </source>
</evidence>
<keyword evidence="8" id="KW-0804">Transcription</keyword>
<keyword evidence="5" id="KW-0346">Stress response</keyword>
<dbReference type="PROSITE" id="PS00434">
    <property type="entry name" value="HSF_DOMAIN"/>
    <property type="match status" value="1"/>
</dbReference>
<feature type="compositionally biased region" description="Basic and acidic residues" evidence="14">
    <location>
        <begin position="435"/>
        <end position="444"/>
    </location>
</feature>
<dbReference type="AlphaFoldDB" id="A0A2Z7B4H5"/>
<evidence type="ECO:0000313" key="17">
    <source>
        <dbReference type="Proteomes" id="UP000250235"/>
    </source>
</evidence>
<dbReference type="GO" id="GO:0034605">
    <property type="term" value="P:cellular response to heat"/>
    <property type="evidence" value="ECO:0007669"/>
    <property type="project" value="TreeGrafter"/>
</dbReference>
<dbReference type="GO" id="GO:0006357">
    <property type="term" value="P:regulation of transcription by RNA polymerase II"/>
    <property type="evidence" value="ECO:0007669"/>
    <property type="project" value="TreeGrafter"/>
</dbReference>
<evidence type="ECO:0000256" key="14">
    <source>
        <dbReference type="SAM" id="MobiDB-lite"/>
    </source>
</evidence>
<dbReference type="GO" id="GO:0000978">
    <property type="term" value="F:RNA polymerase II cis-regulatory region sequence-specific DNA binding"/>
    <property type="evidence" value="ECO:0007669"/>
    <property type="project" value="TreeGrafter"/>
</dbReference>
<evidence type="ECO:0000256" key="10">
    <source>
        <dbReference type="ARBA" id="ARBA00055747"/>
    </source>
</evidence>
<evidence type="ECO:0000256" key="11">
    <source>
        <dbReference type="ARBA" id="ARBA00081483"/>
    </source>
</evidence>
<proteinExistence type="inferred from homology"/>
<dbReference type="PANTHER" id="PTHR10015:SF337">
    <property type="entry name" value="HEAT STRESS TRANSCRIPTION FACTOR A-3"/>
    <property type="match status" value="1"/>
</dbReference>
<keyword evidence="9" id="KW-0539">Nucleus</keyword>
<evidence type="ECO:0000259" key="15">
    <source>
        <dbReference type="PROSITE" id="PS00434"/>
    </source>
</evidence>
<dbReference type="SMART" id="SM00415">
    <property type="entry name" value="HSF"/>
    <property type="match status" value="1"/>
</dbReference>
<evidence type="ECO:0000256" key="7">
    <source>
        <dbReference type="ARBA" id="ARBA00023159"/>
    </source>
</evidence>
<dbReference type="Proteomes" id="UP000250235">
    <property type="component" value="Unassembled WGS sequence"/>
</dbReference>
<evidence type="ECO:0000256" key="3">
    <source>
        <dbReference type="ARBA" id="ARBA00022553"/>
    </source>
</evidence>
<evidence type="ECO:0000256" key="9">
    <source>
        <dbReference type="ARBA" id="ARBA00023242"/>
    </source>
</evidence>
<evidence type="ECO:0000256" key="2">
    <source>
        <dbReference type="ARBA" id="ARBA00006403"/>
    </source>
</evidence>
<dbReference type="SUPFAM" id="SSF46785">
    <property type="entry name" value="Winged helix' DNA-binding domain"/>
    <property type="match status" value="1"/>
</dbReference>
<keyword evidence="6" id="KW-0238">DNA-binding</keyword>
<dbReference type="InterPro" id="IPR036390">
    <property type="entry name" value="WH_DNA-bd_sf"/>
</dbReference>
<keyword evidence="17" id="KW-1185">Reference proteome</keyword>
<dbReference type="GO" id="GO:0003700">
    <property type="term" value="F:DNA-binding transcription factor activity"/>
    <property type="evidence" value="ECO:0007669"/>
    <property type="project" value="InterPro"/>
</dbReference>
<evidence type="ECO:0000256" key="5">
    <source>
        <dbReference type="ARBA" id="ARBA00023016"/>
    </source>
</evidence>
<dbReference type="InterPro" id="IPR036388">
    <property type="entry name" value="WH-like_DNA-bd_sf"/>
</dbReference>
<comment type="function">
    <text evidence="10">DNA-binding protein that specifically binds heat shock promoter elements (HSE) and activates transcription.</text>
</comment>
<evidence type="ECO:0000256" key="13">
    <source>
        <dbReference type="SAM" id="Coils"/>
    </source>
</evidence>
<reference evidence="16 17" key="1">
    <citation type="journal article" date="2015" name="Proc. Natl. Acad. Sci. U.S.A.">
        <title>The resurrection genome of Boea hygrometrica: A blueprint for survival of dehydration.</title>
        <authorList>
            <person name="Xiao L."/>
            <person name="Yang G."/>
            <person name="Zhang L."/>
            <person name="Yang X."/>
            <person name="Zhao S."/>
            <person name="Ji Z."/>
            <person name="Zhou Q."/>
            <person name="Hu M."/>
            <person name="Wang Y."/>
            <person name="Chen M."/>
            <person name="Xu Y."/>
            <person name="Jin H."/>
            <person name="Xiao X."/>
            <person name="Hu G."/>
            <person name="Bao F."/>
            <person name="Hu Y."/>
            <person name="Wan P."/>
            <person name="Li L."/>
            <person name="Deng X."/>
            <person name="Kuang T."/>
            <person name="Xiang C."/>
            <person name="Zhu J.K."/>
            <person name="Oliver M.J."/>
            <person name="He Y."/>
        </authorList>
    </citation>
    <scope>NUCLEOTIDE SEQUENCE [LARGE SCALE GENOMIC DNA]</scope>
    <source>
        <strain evidence="17">cv. XS01</strain>
    </source>
</reference>
<evidence type="ECO:0000256" key="4">
    <source>
        <dbReference type="ARBA" id="ARBA00023015"/>
    </source>
</evidence>
<dbReference type="OrthoDB" id="60033at2759"/>
<feature type="domain" description="HSF-type DNA-binding" evidence="15">
    <location>
        <begin position="68"/>
        <end position="92"/>
    </location>
</feature>
<protein>
    <recommendedName>
        <fullName evidence="11">Heat stress transcription factor</fullName>
    </recommendedName>
</protein>
<keyword evidence="4" id="KW-0805">Transcription regulation</keyword>